<gene>
    <name evidence="1" type="ORF">Ari01nite_94580</name>
</gene>
<accession>A0A919MZU9</accession>
<comment type="caution">
    <text evidence="1">The sequence shown here is derived from an EMBL/GenBank/DDBJ whole genome shotgun (WGS) entry which is preliminary data.</text>
</comment>
<dbReference type="AlphaFoldDB" id="A0A919MZU9"/>
<evidence type="ECO:0000313" key="2">
    <source>
        <dbReference type="Proteomes" id="UP000636960"/>
    </source>
</evidence>
<keyword evidence="2" id="KW-1185">Reference proteome</keyword>
<name>A0A919MZU9_9ACTN</name>
<dbReference type="Proteomes" id="UP000636960">
    <property type="component" value="Unassembled WGS sequence"/>
</dbReference>
<dbReference type="EMBL" id="BOMV01000116">
    <property type="protein sequence ID" value="GIF01994.1"/>
    <property type="molecule type" value="Genomic_DNA"/>
</dbReference>
<evidence type="ECO:0000313" key="1">
    <source>
        <dbReference type="EMBL" id="GIF01994.1"/>
    </source>
</evidence>
<sequence>MLSSLSTCRIGRFRLVSAESVGCAVDIRYSWDFRDRPAADAAPLLVAAATIVTGPERDIGFVQRNGVAGIGAKES</sequence>
<proteinExistence type="predicted"/>
<organism evidence="1 2">
    <name type="scientific">Paractinoplanes rishiriensis</name>
    <dbReference type="NCBI Taxonomy" id="1050105"/>
    <lineage>
        <taxon>Bacteria</taxon>
        <taxon>Bacillati</taxon>
        <taxon>Actinomycetota</taxon>
        <taxon>Actinomycetes</taxon>
        <taxon>Micromonosporales</taxon>
        <taxon>Micromonosporaceae</taxon>
        <taxon>Paractinoplanes</taxon>
    </lineage>
</organism>
<protein>
    <submittedName>
        <fullName evidence="1">Uncharacterized protein</fullName>
    </submittedName>
</protein>
<reference evidence="1" key="1">
    <citation type="submission" date="2021-01" db="EMBL/GenBank/DDBJ databases">
        <title>Whole genome shotgun sequence of Actinoplanes rishiriensis NBRC 108556.</title>
        <authorList>
            <person name="Komaki H."/>
            <person name="Tamura T."/>
        </authorList>
    </citation>
    <scope>NUCLEOTIDE SEQUENCE</scope>
    <source>
        <strain evidence="1">NBRC 108556</strain>
    </source>
</reference>